<organism evidence="1 2">
    <name type="scientific">Gigaspora margarita</name>
    <dbReference type="NCBI Taxonomy" id="4874"/>
    <lineage>
        <taxon>Eukaryota</taxon>
        <taxon>Fungi</taxon>
        <taxon>Fungi incertae sedis</taxon>
        <taxon>Mucoromycota</taxon>
        <taxon>Glomeromycotina</taxon>
        <taxon>Glomeromycetes</taxon>
        <taxon>Diversisporales</taxon>
        <taxon>Gigasporaceae</taxon>
        <taxon>Gigaspora</taxon>
    </lineage>
</organism>
<dbReference type="Proteomes" id="UP000789901">
    <property type="component" value="Unassembled WGS sequence"/>
</dbReference>
<keyword evidence="2" id="KW-1185">Reference proteome</keyword>
<accession>A0ABN7X8J1</accession>
<sequence length="54" mass="6329">LALDTLQSICHYNSHLTELTFYTDGSVIDLGNSWIQLHNQNILYTFQSQIKFWP</sequence>
<protein>
    <submittedName>
        <fullName evidence="1">24854_t:CDS:1</fullName>
    </submittedName>
</protein>
<gene>
    <name evidence="1" type="ORF">GMARGA_LOCUS39529</name>
</gene>
<evidence type="ECO:0000313" key="2">
    <source>
        <dbReference type="Proteomes" id="UP000789901"/>
    </source>
</evidence>
<name>A0ABN7X8J1_GIGMA</name>
<dbReference type="EMBL" id="CAJVQB010094838">
    <property type="protein sequence ID" value="CAG8849107.1"/>
    <property type="molecule type" value="Genomic_DNA"/>
</dbReference>
<proteinExistence type="predicted"/>
<reference evidence="1 2" key="1">
    <citation type="submission" date="2021-06" db="EMBL/GenBank/DDBJ databases">
        <authorList>
            <person name="Kallberg Y."/>
            <person name="Tangrot J."/>
            <person name="Rosling A."/>
        </authorList>
    </citation>
    <scope>NUCLEOTIDE SEQUENCE [LARGE SCALE GENOMIC DNA]</scope>
    <source>
        <strain evidence="1 2">120-4 pot B 10/14</strain>
    </source>
</reference>
<comment type="caution">
    <text evidence="1">The sequence shown here is derived from an EMBL/GenBank/DDBJ whole genome shotgun (WGS) entry which is preliminary data.</text>
</comment>
<feature type="non-terminal residue" evidence="1">
    <location>
        <position position="54"/>
    </location>
</feature>
<feature type="non-terminal residue" evidence="1">
    <location>
        <position position="1"/>
    </location>
</feature>
<evidence type="ECO:0000313" key="1">
    <source>
        <dbReference type="EMBL" id="CAG8849107.1"/>
    </source>
</evidence>